<evidence type="ECO:0000256" key="5">
    <source>
        <dbReference type="HAMAP-Rule" id="MF_00902"/>
    </source>
</evidence>
<keyword evidence="3 5" id="KW-1133">Transmembrane helix</keyword>
<dbReference type="Pfam" id="PF00902">
    <property type="entry name" value="TatC"/>
    <property type="match status" value="1"/>
</dbReference>
<evidence type="ECO:0000256" key="1">
    <source>
        <dbReference type="ARBA" id="ARBA00004141"/>
    </source>
</evidence>
<dbReference type="PANTHER" id="PTHR30371">
    <property type="entry name" value="SEC-INDEPENDENT PROTEIN TRANSLOCASE PROTEIN TATC"/>
    <property type="match status" value="1"/>
</dbReference>
<keyword evidence="2 5" id="KW-0812">Transmembrane</keyword>
<evidence type="ECO:0000256" key="3">
    <source>
        <dbReference type="ARBA" id="ARBA00022989"/>
    </source>
</evidence>
<dbReference type="EMBL" id="JBHSZI010000001">
    <property type="protein sequence ID" value="MFC7056921.1"/>
    <property type="molecule type" value="Genomic_DNA"/>
</dbReference>
<keyword evidence="5" id="KW-0811">Translocation</keyword>
<keyword evidence="8" id="KW-1185">Reference proteome</keyword>
<comment type="similarity">
    <text evidence="5">Belongs to the TatC family.</text>
</comment>
<dbReference type="AlphaFoldDB" id="A0ABD5VY68"/>
<feature type="region of interest" description="Disordered" evidence="6">
    <location>
        <begin position="1"/>
        <end position="134"/>
    </location>
</feature>
<dbReference type="GO" id="GO:0008320">
    <property type="term" value="F:protein transmembrane transporter activity"/>
    <property type="evidence" value="ECO:0007669"/>
    <property type="project" value="UniProtKB-UniRule"/>
</dbReference>
<keyword evidence="5" id="KW-1003">Cell membrane</keyword>
<evidence type="ECO:0000313" key="8">
    <source>
        <dbReference type="Proteomes" id="UP001596445"/>
    </source>
</evidence>
<reference evidence="7 8" key="1">
    <citation type="journal article" date="2019" name="Int. J. Syst. Evol. Microbiol.">
        <title>The Global Catalogue of Microorganisms (GCM) 10K type strain sequencing project: providing services to taxonomists for standard genome sequencing and annotation.</title>
        <authorList>
            <consortium name="The Broad Institute Genomics Platform"/>
            <consortium name="The Broad Institute Genome Sequencing Center for Infectious Disease"/>
            <person name="Wu L."/>
            <person name="Ma J."/>
        </authorList>
    </citation>
    <scope>NUCLEOTIDE SEQUENCE [LARGE SCALE GENOMIC DNA]</scope>
    <source>
        <strain evidence="7 8">JCM 30072</strain>
    </source>
</reference>
<feature type="transmembrane region" description="Helical" evidence="5">
    <location>
        <begin position="353"/>
        <end position="372"/>
    </location>
</feature>
<sequence length="377" mass="41230">MADGDEETGEPGPSGDADDVTPPDGSTDTETAEDEAETSPEDESVPDETADEGDAVADGEDETQSADSETQDQGDNESTQDDETANEADGESDGPETQYNIEEEWSAGGTPEGAAQAAAPAGENDTFDGAPDDEEMPLTEHIEEMIKRLAAVIVVMGGVSLLVFPVAPDLINWLWYSYLPGSPEACEAGTSSTTACPRVYHPLGLLFSRIKVASLVGFVIALPVFVYQTYLFMRPGLYPHERRYYLAAVPTSLLLAFVGLAFSYFLVLPVIFTYFLFYSEDVAEIAFGLTETFDLILLMMGMFAAIFQIPLFIMLAIMMGVTTRHWLEQKRYYFWLGFAGFAFIFSPDPTGMAPFIVGITMVALYELTLLLLRWTGR</sequence>
<dbReference type="PRINTS" id="PR01840">
    <property type="entry name" value="TATCFAMILY"/>
</dbReference>
<feature type="transmembrane region" description="Helical" evidence="5">
    <location>
        <begin position="149"/>
        <end position="167"/>
    </location>
</feature>
<gene>
    <name evidence="5" type="primary">tatC</name>
    <name evidence="7" type="ORF">ACFQQG_00430</name>
</gene>
<protein>
    <recommendedName>
        <fullName evidence="5">Sec-independent protein translocase protein TatC</fullName>
    </recommendedName>
</protein>
<feature type="transmembrane region" description="Helical" evidence="5">
    <location>
        <begin position="297"/>
        <end position="320"/>
    </location>
</feature>
<accession>A0ABD5VY68</accession>
<dbReference type="GO" id="GO:0043953">
    <property type="term" value="P:protein transport by the Tat complex"/>
    <property type="evidence" value="ECO:0007669"/>
    <property type="project" value="UniProtKB-UniRule"/>
</dbReference>
<feature type="compositionally biased region" description="Low complexity" evidence="6">
    <location>
        <begin position="107"/>
        <end position="123"/>
    </location>
</feature>
<feature type="transmembrane region" description="Helical" evidence="5">
    <location>
        <begin position="332"/>
        <end position="347"/>
    </location>
</feature>
<dbReference type="InterPro" id="IPR002033">
    <property type="entry name" value="TatC"/>
</dbReference>
<organism evidence="7 8">
    <name type="scientific">Halovenus salina</name>
    <dbReference type="NCBI Taxonomy" id="1510225"/>
    <lineage>
        <taxon>Archaea</taxon>
        <taxon>Methanobacteriati</taxon>
        <taxon>Methanobacteriota</taxon>
        <taxon>Stenosarchaea group</taxon>
        <taxon>Halobacteria</taxon>
        <taxon>Halobacteriales</taxon>
        <taxon>Haloarculaceae</taxon>
        <taxon>Halovenus</taxon>
    </lineage>
</organism>
<comment type="caution">
    <text evidence="7">The sequence shown here is derived from an EMBL/GenBank/DDBJ whole genome shotgun (WGS) entry which is preliminary data.</text>
</comment>
<feature type="compositionally biased region" description="Acidic residues" evidence="6">
    <location>
        <begin position="30"/>
        <end position="94"/>
    </location>
</feature>
<comment type="subcellular location">
    <subcellularLocation>
        <location evidence="5">Cell membrane</location>
        <topology evidence="5">Multi-pass membrane protein</topology>
    </subcellularLocation>
    <subcellularLocation>
        <location evidence="1">Membrane</location>
        <topology evidence="1">Multi-pass membrane protein</topology>
    </subcellularLocation>
</comment>
<keyword evidence="5" id="KW-0813">Transport</keyword>
<evidence type="ECO:0000256" key="4">
    <source>
        <dbReference type="ARBA" id="ARBA00023136"/>
    </source>
</evidence>
<evidence type="ECO:0000256" key="6">
    <source>
        <dbReference type="SAM" id="MobiDB-lite"/>
    </source>
</evidence>
<keyword evidence="4 5" id="KW-0472">Membrane</keyword>
<evidence type="ECO:0000256" key="2">
    <source>
        <dbReference type="ARBA" id="ARBA00022692"/>
    </source>
</evidence>
<dbReference type="GO" id="GO:0033281">
    <property type="term" value="C:TAT protein transport complex"/>
    <property type="evidence" value="ECO:0007669"/>
    <property type="project" value="UniProtKB-UniRule"/>
</dbReference>
<keyword evidence="5" id="KW-0653">Protein transport</keyword>
<dbReference type="Proteomes" id="UP001596445">
    <property type="component" value="Unassembled WGS sequence"/>
</dbReference>
<comment type="subunit">
    <text evidence="5">Forms a complex with TatA.</text>
</comment>
<dbReference type="HAMAP" id="MF_00902">
    <property type="entry name" value="TatC"/>
    <property type="match status" value="1"/>
</dbReference>
<evidence type="ECO:0000313" key="7">
    <source>
        <dbReference type="EMBL" id="MFC7056921.1"/>
    </source>
</evidence>
<feature type="transmembrane region" description="Helical" evidence="5">
    <location>
        <begin position="244"/>
        <end position="277"/>
    </location>
</feature>
<comment type="function">
    <text evidence="5">Part of the twin-arginine translocation (Tat) system that transports large folded proteins containing a characteristic twin-arginine motif in their signal peptide across membranes.</text>
</comment>
<dbReference type="PANTHER" id="PTHR30371:SF0">
    <property type="entry name" value="SEC-INDEPENDENT PROTEIN TRANSLOCASE PROTEIN TATC, CHLOROPLASTIC-RELATED"/>
    <property type="match status" value="1"/>
</dbReference>
<proteinExistence type="inferred from homology"/>
<name>A0ABD5VY68_9EURY</name>
<feature type="transmembrane region" description="Helical" evidence="5">
    <location>
        <begin position="212"/>
        <end position="232"/>
    </location>
</feature>